<dbReference type="PANTHER" id="PTHR47326">
    <property type="entry name" value="TRANSPOSABLE ELEMENT TC3 TRANSPOSASE-LIKE PROTEIN"/>
    <property type="match status" value="1"/>
</dbReference>
<name>A0A0K0ETN1_STRER</name>
<proteinExistence type="predicted"/>
<organism evidence="1">
    <name type="scientific">Strongyloides stercoralis</name>
    <name type="common">Threadworm</name>
    <dbReference type="NCBI Taxonomy" id="6248"/>
    <lineage>
        <taxon>Eukaryota</taxon>
        <taxon>Metazoa</taxon>
        <taxon>Ecdysozoa</taxon>
        <taxon>Nematoda</taxon>
        <taxon>Chromadorea</taxon>
        <taxon>Rhabditida</taxon>
        <taxon>Tylenchina</taxon>
        <taxon>Panagrolaimomorpha</taxon>
        <taxon>Strongyloidoidea</taxon>
        <taxon>Strongyloididae</taxon>
        <taxon>Strongyloides</taxon>
    </lineage>
</organism>
<evidence type="ECO:0000313" key="1">
    <source>
        <dbReference type="WBParaSite" id="SSTP_0001280700.1"/>
    </source>
</evidence>
<dbReference type="PANTHER" id="PTHR47326:SF1">
    <property type="entry name" value="HTH PSQ-TYPE DOMAIN-CONTAINING PROTEIN"/>
    <property type="match status" value="1"/>
</dbReference>
<dbReference type="STRING" id="6248.A0A0K0ETN1"/>
<sequence>MDRHFLMSFVFIAYVAIRIFAYSNEFMLNAVVLSGKMNNDTQTAKEIIKQQCNANRTEFKLDFRTIRRWKKNLLSMGCFVGQPNTSRPIENNKVEIFKKLKEILDNDSQISINRLTAMTGVKRSMIHRILHEHSYSPYKPIYTKKLQSVDKIKRKAFCEWIFDQDEFNFHRSIYYSDKAVFHLNGHVNKHDYFIWATKNPNVIIEGSNTPQRLIVWVLMGYEGMVKYEILERTVNTDMYKDIIKNNVIPFFKKRRNSNLLFQQYGAPAHFATRIKNILNDHLEKRWIGKGSHLIEWPAQSPDLTVSDYFLWRHLEEKVYSHNVTNLSKLKKVIVEEITKIPLEMIRKAIDNIVKRCAKCLEYDGGQFELFLG</sequence>
<dbReference type="AlphaFoldDB" id="A0A0K0ETN1"/>
<accession>A0A0K0ETN1</accession>
<protein>
    <submittedName>
        <fullName evidence="1">Transposable element Tc3 transposase</fullName>
    </submittedName>
</protein>
<reference evidence="1" key="1">
    <citation type="submission" date="2015-08" db="UniProtKB">
        <authorList>
            <consortium name="WormBaseParasite"/>
        </authorList>
    </citation>
    <scope>IDENTIFICATION</scope>
</reference>
<dbReference type="Gene3D" id="3.30.420.10">
    <property type="entry name" value="Ribonuclease H-like superfamily/Ribonuclease H"/>
    <property type="match status" value="1"/>
</dbReference>
<dbReference type="InterPro" id="IPR036397">
    <property type="entry name" value="RNaseH_sf"/>
</dbReference>
<dbReference type="GO" id="GO:0003676">
    <property type="term" value="F:nucleic acid binding"/>
    <property type="evidence" value="ECO:0007669"/>
    <property type="project" value="InterPro"/>
</dbReference>
<dbReference type="WBParaSite" id="SSTP_0001280700.1">
    <property type="protein sequence ID" value="SSTP_0001280700.1"/>
    <property type="gene ID" value="SSTP_0001280700"/>
</dbReference>